<evidence type="ECO:0000313" key="1">
    <source>
        <dbReference type="EMBL" id="KAI9912861.1"/>
    </source>
</evidence>
<keyword evidence="2" id="KW-1185">Reference proteome</keyword>
<name>A0ACC0W568_9STRA</name>
<organism evidence="1 2">
    <name type="scientific">Peronosclerospora sorghi</name>
    <dbReference type="NCBI Taxonomy" id="230839"/>
    <lineage>
        <taxon>Eukaryota</taxon>
        <taxon>Sar</taxon>
        <taxon>Stramenopiles</taxon>
        <taxon>Oomycota</taxon>
        <taxon>Peronosporomycetes</taxon>
        <taxon>Peronosporales</taxon>
        <taxon>Peronosporaceae</taxon>
        <taxon>Peronosclerospora</taxon>
    </lineage>
</organism>
<dbReference type="Proteomes" id="UP001163321">
    <property type="component" value="Chromosome 4"/>
</dbReference>
<proteinExistence type="predicted"/>
<sequence>MAQLSAYAALVHAADPSAEPIVEDHAVLILYSGKPSSSHGSSLNFMDRIREDYKAPPIFKCNSRLPDMDDTSTLAPLYVSELGLAYKKILTSVMVSALRLVYENQPRYGSDDDSMNSSEEGTDSEPVRSTENMPSCSSDIHSCV</sequence>
<comment type="caution">
    <text evidence="1">The sequence shown here is derived from an EMBL/GenBank/DDBJ whole genome shotgun (WGS) entry which is preliminary data.</text>
</comment>
<reference evidence="1 2" key="1">
    <citation type="journal article" date="2022" name="bioRxiv">
        <title>The genome of the oomycete Peronosclerospora sorghi, a cosmopolitan pathogen of maize and sorghum, is inflated with dispersed pseudogenes.</title>
        <authorList>
            <person name="Fletcher K."/>
            <person name="Martin F."/>
            <person name="Isakeit T."/>
            <person name="Cavanaugh K."/>
            <person name="Magill C."/>
            <person name="Michelmore R."/>
        </authorList>
    </citation>
    <scope>NUCLEOTIDE SEQUENCE [LARGE SCALE GENOMIC DNA]</scope>
    <source>
        <strain evidence="1">P6</strain>
    </source>
</reference>
<accession>A0ACC0W568</accession>
<gene>
    <name evidence="1" type="ORF">PsorP6_006474</name>
</gene>
<protein>
    <submittedName>
        <fullName evidence="1">Uncharacterized protein</fullName>
    </submittedName>
</protein>
<evidence type="ECO:0000313" key="2">
    <source>
        <dbReference type="Proteomes" id="UP001163321"/>
    </source>
</evidence>
<dbReference type="EMBL" id="CM047583">
    <property type="protein sequence ID" value="KAI9912861.1"/>
    <property type="molecule type" value="Genomic_DNA"/>
</dbReference>